<reference evidence="6 8" key="2">
    <citation type="submission" date="2022-03" db="EMBL/GenBank/DDBJ databases">
        <title>Metagenome-assembled genomes from swine fecal metagenomes.</title>
        <authorList>
            <person name="Holman D.B."/>
            <person name="Kommadath A."/>
        </authorList>
    </citation>
    <scope>NUCLEOTIDE SEQUENCE [LARGE SCALE GENOMIC DNA]</scope>
    <source>
        <strain evidence="6">SUG147</strain>
    </source>
</reference>
<dbReference type="PANTHER" id="PTHR42756:SF1">
    <property type="entry name" value="TRANSCRIPTIONAL REPRESSOR OF EMRAB OPERON"/>
    <property type="match status" value="1"/>
</dbReference>
<dbReference type="STRING" id="1263015.BN580_01546"/>
<comment type="caution">
    <text evidence="5">The sequence shown here is derived from an EMBL/GenBank/DDBJ whole genome shotgun (WGS) entry which is preliminary data.</text>
</comment>
<dbReference type="EMBL" id="JALEMU010000102">
    <property type="protein sequence ID" value="MCI5755929.1"/>
    <property type="molecule type" value="Genomic_DNA"/>
</dbReference>
<dbReference type="Gene3D" id="1.10.10.10">
    <property type="entry name" value="Winged helix-like DNA-binding domain superfamily/Winged helix DNA-binding domain"/>
    <property type="match status" value="1"/>
</dbReference>
<accession>R6UV56</accession>
<keyword evidence="3" id="KW-0804">Transcription</keyword>
<evidence type="ECO:0000256" key="2">
    <source>
        <dbReference type="ARBA" id="ARBA00023125"/>
    </source>
</evidence>
<dbReference type="AlphaFoldDB" id="R6UV56"/>
<evidence type="ECO:0000313" key="5">
    <source>
        <dbReference type="EMBL" id="CDC74577.1"/>
    </source>
</evidence>
<dbReference type="Proteomes" id="UP000017938">
    <property type="component" value="Unassembled WGS sequence"/>
</dbReference>
<gene>
    <name evidence="5" type="ORF">BN580_01546</name>
    <name evidence="6" type="ORF">MR241_06490</name>
</gene>
<dbReference type="InterPro" id="IPR036390">
    <property type="entry name" value="WH_DNA-bd_sf"/>
</dbReference>
<dbReference type="SMART" id="SM00347">
    <property type="entry name" value="HTH_MARR"/>
    <property type="match status" value="1"/>
</dbReference>
<evidence type="ECO:0000256" key="3">
    <source>
        <dbReference type="ARBA" id="ARBA00023163"/>
    </source>
</evidence>
<evidence type="ECO:0000313" key="8">
    <source>
        <dbReference type="Proteomes" id="UP001139365"/>
    </source>
</evidence>
<dbReference type="PANTHER" id="PTHR42756">
    <property type="entry name" value="TRANSCRIPTIONAL REGULATOR, MARR"/>
    <property type="match status" value="1"/>
</dbReference>
<keyword evidence="2" id="KW-0238">DNA-binding</keyword>
<sequence length="151" mass="16607">MSEMNFSASKMFGNANRFIEAYHRTLHPLCLETGIPPMALDILLFVANNPENATANDICRCRGLKPGIVSVHVDRLVNCGLLTREEVPGDRRKTLLVCTDKAAGTVAKGREYQHLFAARLLSGLSEDDIAAFRRTLSHIDANIDGIRKSGI</sequence>
<dbReference type="GO" id="GO:0003677">
    <property type="term" value="F:DNA binding"/>
    <property type="evidence" value="ECO:0007669"/>
    <property type="project" value="UniProtKB-KW"/>
</dbReference>
<keyword evidence="1" id="KW-0805">Transcription regulation</keyword>
<dbReference type="SUPFAM" id="SSF46785">
    <property type="entry name" value="Winged helix' DNA-binding domain"/>
    <property type="match status" value="1"/>
</dbReference>
<dbReference type="InterPro" id="IPR036388">
    <property type="entry name" value="WH-like_DNA-bd_sf"/>
</dbReference>
<reference evidence="5" key="1">
    <citation type="submission" date="2012-11" db="EMBL/GenBank/DDBJ databases">
        <title>Dependencies among metagenomic species, viruses, plasmids and units of genetic variation.</title>
        <authorList>
            <person name="Nielsen H.B."/>
            <person name="Almeida M."/>
            <person name="Juncker A.S."/>
            <person name="Rasmussen S."/>
            <person name="Li J."/>
            <person name="Sunagawa S."/>
            <person name="Plichta D."/>
            <person name="Gautier L."/>
            <person name="Le Chatelier E."/>
            <person name="Peletier E."/>
            <person name="Bonde I."/>
            <person name="Nielsen T."/>
            <person name="Manichanh C."/>
            <person name="Arumugam M."/>
            <person name="Batto J."/>
            <person name="Santos M.B.Q.D."/>
            <person name="Blom N."/>
            <person name="Borruel N."/>
            <person name="Burgdorf K.S."/>
            <person name="Boumezbeur F."/>
            <person name="Casellas F."/>
            <person name="Dore J."/>
            <person name="Guarner F."/>
            <person name="Hansen T."/>
            <person name="Hildebrand F."/>
            <person name="Kaas R.S."/>
            <person name="Kennedy S."/>
            <person name="Kristiansen K."/>
            <person name="Kultima J.R."/>
            <person name="Leonard P."/>
            <person name="Levenez F."/>
            <person name="Lund O."/>
            <person name="Moumen B."/>
            <person name="Le Paslier D."/>
            <person name="Pons N."/>
            <person name="Pedersen O."/>
            <person name="Prifti E."/>
            <person name="Qin J."/>
            <person name="Raes J."/>
            <person name="Tap J."/>
            <person name="Tims S."/>
            <person name="Ussery D.W."/>
            <person name="Yamada T."/>
            <person name="MetaHit consortium"/>
            <person name="Renault P."/>
            <person name="Sicheritz-Ponten T."/>
            <person name="Bork P."/>
            <person name="Wang J."/>
            <person name="Brunak S."/>
            <person name="Ehrlich S.D."/>
        </authorList>
    </citation>
    <scope>NUCLEOTIDE SEQUENCE [LARGE SCALE GENOMIC DNA]</scope>
</reference>
<evidence type="ECO:0000256" key="1">
    <source>
        <dbReference type="ARBA" id="ARBA00023015"/>
    </source>
</evidence>
<evidence type="ECO:0000313" key="7">
    <source>
        <dbReference type="Proteomes" id="UP000017938"/>
    </source>
</evidence>
<dbReference type="Pfam" id="PF12802">
    <property type="entry name" value="MarR_2"/>
    <property type="match status" value="1"/>
</dbReference>
<dbReference type="GO" id="GO:0003700">
    <property type="term" value="F:DNA-binding transcription factor activity"/>
    <property type="evidence" value="ECO:0007669"/>
    <property type="project" value="InterPro"/>
</dbReference>
<evidence type="ECO:0000313" key="6">
    <source>
        <dbReference type="EMBL" id="MCI5755929.1"/>
    </source>
</evidence>
<name>R6UV56_9BACT</name>
<dbReference type="InterPro" id="IPR000835">
    <property type="entry name" value="HTH_MarR-typ"/>
</dbReference>
<organism evidence="5 7">
    <name type="scientific">Candidatus Colimorpha enterica</name>
    <dbReference type="NCBI Taxonomy" id="3083063"/>
    <lineage>
        <taxon>Bacteria</taxon>
        <taxon>Pseudomonadati</taxon>
        <taxon>Bacteroidota</taxon>
        <taxon>Bacteroidia</taxon>
        <taxon>Bacteroidales</taxon>
        <taxon>Candidatus Colimorpha</taxon>
    </lineage>
</organism>
<protein>
    <submittedName>
        <fullName evidence="6">MarR family transcriptional regulator</fullName>
    </submittedName>
    <submittedName>
        <fullName evidence="5">Transcriptional regulator MarR family</fullName>
    </submittedName>
</protein>
<feature type="domain" description="HTH marR-type" evidence="4">
    <location>
        <begin position="28"/>
        <end position="129"/>
    </location>
</feature>
<dbReference type="EMBL" id="CBFW010000237">
    <property type="protein sequence ID" value="CDC74577.1"/>
    <property type="molecule type" value="Genomic_DNA"/>
</dbReference>
<dbReference type="Proteomes" id="UP001139365">
    <property type="component" value="Unassembled WGS sequence"/>
</dbReference>
<proteinExistence type="predicted"/>
<evidence type="ECO:0000259" key="4">
    <source>
        <dbReference type="SMART" id="SM00347"/>
    </source>
</evidence>